<feature type="domain" description="WSC" evidence="3">
    <location>
        <begin position="181"/>
        <end position="279"/>
    </location>
</feature>
<dbReference type="SMART" id="SM00321">
    <property type="entry name" value="WSC"/>
    <property type="match status" value="7"/>
</dbReference>
<feature type="region of interest" description="Disordered" evidence="2">
    <location>
        <begin position="278"/>
        <end position="304"/>
    </location>
</feature>
<dbReference type="Proteomes" id="UP001244341">
    <property type="component" value="Chromosome 13b"/>
</dbReference>
<feature type="domain" description="WSC" evidence="3">
    <location>
        <begin position="798"/>
        <end position="912"/>
    </location>
</feature>
<reference evidence="4 5" key="1">
    <citation type="submission" date="2023-05" db="EMBL/GenBank/DDBJ databases">
        <title>A 100% complete, gapless, phased diploid assembly of the Scenedesmus obliquus UTEX 3031 genome.</title>
        <authorList>
            <person name="Biondi T.C."/>
            <person name="Hanschen E.R."/>
            <person name="Kwon T."/>
            <person name="Eng W."/>
            <person name="Kruse C.P.S."/>
            <person name="Koehler S.I."/>
            <person name="Kunde Y."/>
            <person name="Gleasner C.D."/>
            <person name="You Mak K.T."/>
            <person name="Polle J."/>
            <person name="Hovde B.T."/>
            <person name="Starkenburg S.R."/>
        </authorList>
    </citation>
    <scope>NUCLEOTIDE SEQUENCE [LARGE SCALE GENOMIC DNA]</scope>
    <source>
        <strain evidence="4 5">DOE0152z</strain>
    </source>
</reference>
<evidence type="ECO:0000256" key="1">
    <source>
        <dbReference type="ARBA" id="ARBA00022729"/>
    </source>
</evidence>
<organism evidence="4 5">
    <name type="scientific">Tetradesmus obliquus</name>
    <name type="common">Green alga</name>
    <name type="synonym">Acutodesmus obliquus</name>
    <dbReference type="NCBI Taxonomy" id="3088"/>
    <lineage>
        <taxon>Eukaryota</taxon>
        <taxon>Viridiplantae</taxon>
        <taxon>Chlorophyta</taxon>
        <taxon>core chlorophytes</taxon>
        <taxon>Chlorophyceae</taxon>
        <taxon>CS clade</taxon>
        <taxon>Sphaeropleales</taxon>
        <taxon>Scenedesmaceae</taxon>
        <taxon>Tetradesmus</taxon>
    </lineage>
</organism>
<dbReference type="InterPro" id="IPR013783">
    <property type="entry name" value="Ig-like_fold"/>
</dbReference>
<dbReference type="InterPro" id="IPR011043">
    <property type="entry name" value="Gal_Oxase/kelch_b-propeller"/>
</dbReference>
<dbReference type="InterPro" id="IPR037293">
    <property type="entry name" value="Gal_Oxidase_central_sf"/>
</dbReference>
<dbReference type="Gene3D" id="2.60.40.10">
    <property type="entry name" value="Immunoglobulins"/>
    <property type="match status" value="1"/>
</dbReference>
<dbReference type="PANTHER" id="PTHR32208:SF21">
    <property type="entry name" value="LOW QUALITY PROTEIN: ALDEHYDE OXIDASE GLOX-LIKE"/>
    <property type="match status" value="1"/>
</dbReference>
<proteinExistence type="predicted"/>
<dbReference type="Pfam" id="PF07250">
    <property type="entry name" value="Glyoxal_oxid_N"/>
    <property type="match status" value="1"/>
</dbReference>
<feature type="domain" description="WSC" evidence="3">
    <location>
        <begin position="55"/>
        <end position="161"/>
    </location>
</feature>
<dbReference type="PROSITE" id="PS51212">
    <property type="entry name" value="WSC"/>
    <property type="match status" value="7"/>
</dbReference>
<feature type="region of interest" description="Disordered" evidence="2">
    <location>
        <begin position="1634"/>
        <end position="1678"/>
    </location>
</feature>
<evidence type="ECO:0000259" key="3">
    <source>
        <dbReference type="PROSITE" id="PS51212"/>
    </source>
</evidence>
<name>A0ABY8UI77_TETOB</name>
<dbReference type="CDD" id="cd02851">
    <property type="entry name" value="E_set_GO_C"/>
    <property type="match status" value="1"/>
</dbReference>
<dbReference type="PANTHER" id="PTHR32208">
    <property type="entry name" value="SECRETED PROTEIN-RELATED"/>
    <property type="match status" value="1"/>
</dbReference>
<feature type="compositionally biased region" description="Pro residues" evidence="2">
    <location>
        <begin position="279"/>
        <end position="291"/>
    </location>
</feature>
<feature type="domain" description="WSC" evidence="3">
    <location>
        <begin position="585"/>
        <end position="682"/>
    </location>
</feature>
<dbReference type="Pfam" id="PF09118">
    <property type="entry name" value="GO-like_E_set"/>
    <property type="match status" value="1"/>
</dbReference>
<evidence type="ECO:0000313" key="4">
    <source>
        <dbReference type="EMBL" id="WIA21234.1"/>
    </source>
</evidence>
<evidence type="ECO:0000256" key="2">
    <source>
        <dbReference type="SAM" id="MobiDB-lite"/>
    </source>
</evidence>
<dbReference type="SUPFAM" id="SSF81296">
    <property type="entry name" value="E set domains"/>
    <property type="match status" value="1"/>
</dbReference>
<dbReference type="InterPro" id="IPR009880">
    <property type="entry name" value="Glyoxal_oxidase_N"/>
</dbReference>
<gene>
    <name evidence="4" type="ORF">OEZ85_000476</name>
</gene>
<feature type="compositionally biased region" description="Low complexity" evidence="2">
    <location>
        <begin position="1646"/>
        <end position="1656"/>
    </location>
</feature>
<dbReference type="InterPro" id="IPR014756">
    <property type="entry name" value="Ig_E-set"/>
</dbReference>
<dbReference type="InterPro" id="IPR002889">
    <property type="entry name" value="WSC_carb-bd"/>
</dbReference>
<feature type="domain" description="WSC" evidence="3">
    <location>
        <begin position="695"/>
        <end position="788"/>
    </location>
</feature>
<dbReference type="SUPFAM" id="SSF50965">
    <property type="entry name" value="Galactose oxidase, central domain"/>
    <property type="match status" value="1"/>
</dbReference>
<keyword evidence="1" id="KW-0732">Signal</keyword>
<dbReference type="EMBL" id="CP126220">
    <property type="protein sequence ID" value="WIA21234.1"/>
    <property type="molecule type" value="Genomic_DNA"/>
</dbReference>
<evidence type="ECO:0000313" key="5">
    <source>
        <dbReference type="Proteomes" id="UP001244341"/>
    </source>
</evidence>
<accession>A0ABY8UI77</accession>
<feature type="domain" description="WSC" evidence="3">
    <location>
        <begin position="449"/>
        <end position="547"/>
    </location>
</feature>
<dbReference type="Pfam" id="PF01822">
    <property type="entry name" value="WSC"/>
    <property type="match status" value="6"/>
</dbReference>
<keyword evidence="5" id="KW-1185">Reference proteome</keyword>
<dbReference type="Gene3D" id="2.130.10.80">
    <property type="entry name" value="Galactose oxidase/kelch, beta-propeller"/>
    <property type="match status" value="1"/>
</dbReference>
<sequence length="1741" mass="185415">MVRYIARLCGPPSEWSNQNETLVRKLASAQLQDLLLIAVNLSDSWQAGCMQHACRENNRLMYAQSSSSSSAAAGSSSSDSSSNSSMVQLVEHLQPDQPLLGSWQQGFAVFGVEFSAECFGSNDLVRATTLYGNSTDCNMPCASNATQVCGGPNAISLYVDPTYVPPPPPPPAPPGVLSVLNITDLGCWKDEFPPTGRALPSLLLASATMTVDRCAQLAYSAGWAYFGLQYAAECYVGNNLTEAQKFGLATNCDSVCNSPTVNPVGTCGGGLANSLYALPPQPEGGPAPPPGGGSGTPPAGTPPAPVTTLNVTVLGCWKDEFPPTGRALTLLLASPTMSVEQCTQLAWSRGYALAALQYSEECYAGTNETRATRFGPAANCDSPCRNTTADPPGSCGGGLANSLYRLPPLAPGVTPAPEDGTPVVVVPPAGGGGGGAPPGVIPIPETTLNVTALGCWKDEFPPTGRALPTLLLASPTMSVEQCTQLAWSRGYALAALQYSEECYAGTNETLATRFGPATNCDSPCRNATADPPGSCGGGLANSLYRLPPLAQGVSPAPEDGTPVVVVPPPVVPPSPVPAGQLSTLNITSLGCWMDQPTRAVPTLLATSPTMTVDTCAQLAYASRLRYNVFAVQYGFECYAGRNETAALQYGPSNGCQTVCPNPAENPVGTCGGGLANSVYRLPARPQLPKAPLPPGTNYTGCFRDAVERLVPNALAPAVNMSIAECAWRAKAAEYTVFALQFGGECWGGFDLELAQSAGQLSEDDCSIPCPVGDDLCGGPNANSLYSLPPPVAPEGTPEYEYLGCYADDQDLRPAGAEAPDQTISRRMFRRLGQLPNMDSWDCARRAQSAGYPLFGLTSGEVFPDYGRQCWGAFNLTDVTRNGPSTNCTNKCRGWPTSDKCGGDYAISLYQIPNMTYDTGAGGHYQYLREMPVSVAHIMQNTGRDEYLLIEFLDFDHPPTWDGKSTSYLYFRHNNSYKAVSNKRDASCGMWHRMPDGDFMGFSGYFGASGVNYGAVWATMWYHRHAAAAEDFGDLAMPYGRWYGGNVLMPDGTSYVTGGDLGPGSPRALGADIWDPATETYVGRYNNMGQNAPFLPLNQPLFDASTSGGYYPGLWILPSGAMLFAQATTVQVINPLTGEALAAAPPTPKTIYWEYPLSGTQVLLQHEALNPSQKSTFYFIVFGGANAATYYKPCIDFSLRIQVDVDCTVSPCSHSMGQWEEETMPGPRCQHDSTVLPNGKVLLINGVEEGYSGLGYFPSPNNVPINEPWIYDPAAPAGKRYRRTGAYTDIPRFYHATAVMTSYGDVLLGGSTIAAGFTSYHMADFNITTYKHQDFRIEYFVPHYIIGPRPTLEFVPTVVEYGTSFTVTLAANTSATSIATVALVDAGTTTHSSNMATRNQKLEFSVSGAHELTVTAPANTFMAPPTFYLLFVVGQDEKYSEGHWFKLKGPWSTTPLSLPHSAQFVSVASTQAETEFVPWSVSALGSEASLTTQVPQARGSGQYGMALQAVDSQPILLTGPAVTLDEGTRMHLFVWARTPAADSQVNLEFLLLDSAEERAGYNFDDFSMTTGVVNAKYEQFPLGGLVVNATGSYRPALRITGMAPGMALHLDDFEVSTITAAAYASSLAAARAGTHTTGQLGTRRLQSAAADPASAAPKPRKILQKAPPSSPAAEQHPEAAKHTALNAYLGSLYLAPLPAADEQLKAELEEREVANVTLLDMEMPGIPRYMEGAHQHVHVINP</sequence>
<feature type="domain" description="WSC" evidence="3">
    <location>
        <begin position="310"/>
        <end position="407"/>
    </location>
</feature>
<protein>
    <recommendedName>
        <fullName evidence="3">WSC domain-containing protein</fullName>
    </recommendedName>
</protein>
<dbReference type="InterPro" id="IPR015202">
    <property type="entry name" value="GO-like_E_set"/>
</dbReference>